<dbReference type="CDD" id="cd00211">
    <property type="entry name" value="PTS_IIA_fru"/>
    <property type="match status" value="1"/>
</dbReference>
<gene>
    <name evidence="2" type="ORF">HRI96_03540</name>
</gene>
<dbReference type="PANTHER" id="PTHR47738">
    <property type="entry name" value="PTS SYSTEM FRUCTOSE-LIKE EIIA COMPONENT-RELATED"/>
    <property type="match status" value="1"/>
</dbReference>
<protein>
    <submittedName>
        <fullName evidence="2">PTS sugar transporter subunit IIA</fullName>
    </submittedName>
</protein>
<dbReference type="InterPro" id="IPR016152">
    <property type="entry name" value="PTrfase/Anion_transptr"/>
</dbReference>
<proteinExistence type="predicted"/>
<name>A0A975EZ60_9SPIR</name>
<dbReference type="Proteomes" id="UP000671995">
    <property type="component" value="Chromosome"/>
</dbReference>
<dbReference type="EMBL" id="CP054257">
    <property type="protein sequence ID" value="QTQ11350.1"/>
    <property type="molecule type" value="Genomic_DNA"/>
</dbReference>
<dbReference type="PROSITE" id="PS51094">
    <property type="entry name" value="PTS_EIIA_TYPE_2"/>
    <property type="match status" value="1"/>
</dbReference>
<reference evidence="2" key="1">
    <citation type="submission" date="2020-05" db="EMBL/GenBank/DDBJ databases">
        <authorList>
            <person name="Zeng H."/>
            <person name="Chan Y.K."/>
            <person name="Watt R.M."/>
        </authorList>
    </citation>
    <scope>NUCLEOTIDE SEQUENCE</scope>
    <source>
        <strain evidence="2">ATCC 700773</strain>
    </source>
</reference>
<dbReference type="GO" id="GO:0030295">
    <property type="term" value="F:protein kinase activator activity"/>
    <property type="evidence" value="ECO:0007669"/>
    <property type="project" value="TreeGrafter"/>
</dbReference>
<keyword evidence="2" id="KW-0762">Sugar transport</keyword>
<keyword evidence="2" id="KW-0813">Transport</keyword>
<dbReference type="InterPro" id="IPR051541">
    <property type="entry name" value="PTS_SugarTrans_NitroReg"/>
</dbReference>
<dbReference type="AlphaFoldDB" id="A0A975EZ60"/>
<dbReference type="Pfam" id="PF00359">
    <property type="entry name" value="PTS_EIIA_2"/>
    <property type="match status" value="1"/>
</dbReference>
<dbReference type="SUPFAM" id="SSF55804">
    <property type="entry name" value="Phoshotransferase/anion transport protein"/>
    <property type="match status" value="1"/>
</dbReference>
<evidence type="ECO:0000259" key="1">
    <source>
        <dbReference type="PROSITE" id="PS51094"/>
    </source>
</evidence>
<evidence type="ECO:0000313" key="2">
    <source>
        <dbReference type="EMBL" id="QTQ11350.1"/>
    </source>
</evidence>
<accession>A0A975EZ60</accession>
<feature type="domain" description="PTS EIIA type-2" evidence="1">
    <location>
        <begin position="4"/>
        <end position="148"/>
    </location>
</feature>
<reference evidence="2" key="2">
    <citation type="journal article" date="2021" name="Microbiol. Resour. Announc.">
        <title>Complete Genome Sequences of Three Human Oral Treponema parvum Isolates.</title>
        <authorList>
            <person name="Zeng H."/>
            <person name="Watt R.M."/>
        </authorList>
    </citation>
    <scope>NUCLEOTIDE SEQUENCE</scope>
    <source>
        <strain evidence="2">ATCC 700773</strain>
    </source>
</reference>
<dbReference type="Gene3D" id="3.40.930.10">
    <property type="entry name" value="Mannitol-specific EII, Chain A"/>
    <property type="match status" value="1"/>
</dbReference>
<sequence>MFADIFPPENIIVGLESEDKDEVFEEMLEVIVSAQPYISRQEALTALKERENKMTTGIMPGIAVPHAISPSVNGVVGALGISFTGVDYDAMDNKPVHIVFMLLFAPKETQRHLQIMKQFADLLHHQELCKALMQKKSPQEVYDAIRSYEEAMESDY</sequence>
<dbReference type="PANTHER" id="PTHR47738:SF1">
    <property type="entry name" value="NITROGEN REGULATORY PROTEIN"/>
    <property type="match status" value="1"/>
</dbReference>
<dbReference type="InterPro" id="IPR002178">
    <property type="entry name" value="PTS_EIIA_type-2_dom"/>
</dbReference>
<organism evidence="2 3">
    <name type="scientific">Treponema parvum</name>
    <dbReference type="NCBI Taxonomy" id="138851"/>
    <lineage>
        <taxon>Bacteria</taxon>
        <taxon>Pseudomonadati</taxon>
        <taxon>Spirochaetota</taxon>
        <taxon>Spirochaetia</taxon>
        <taxon>Spirochaetales</taxon>
        <taxon>Treponemataceae</taxon>
        <taxon>Treponema</taxon>
    </lineage>
</organism>
<evidence type="ECO:0000313" key="3">
    <source>
        <dbReference type="Proteomes" id="UP000671995"/>
    </source>
</evidence>
<dbReference type="RefSeq" id="WP_210118145.1">
    <property type="nucleotide sequence ID" value="NZ_CP054257.1"/>
</dbReference>